<keyword evidence="3" id="KW-0540">Nuclease</keyword>
<dbReference type="Proteomes" id="UP001469749">
    <property type="component" value="Unassembled WGS sequence"/>
</dbReference>
<dbReference type="GO" id="GO:0004519">
    <property type="term" value="F:endonuclease activity"/>
    <property type="evidence" value="ECO:0007669"/>
    <property type="project" value="UniProtKB-KW"/>
</dbReference>
<organism evidence="3 4">
    <name type="scientific">Coprococcus intestinihominis</name>
    <dbReference type="NCBI Taxonomy" id="3133154"/>
    <lineage>
        <taxon>Bacteria</taxon>
        <taxon>Bacillati</taxon>
        <taxon>Bacillota</taxon>
        <taxon>Clostridia</taxon>
        <taxon>Lachnospirales</taxon>
        <taxon>Lachnospiraceae</taxon>
        <taxon>Coprococcus</taxon>
    </lineage>
</organism>
<keyword evidence="3" id="KW-0378">Hydrolase</keyword>
<dbReference type="Pfam" id="PF20441">
    <property type="entry name" value="TerL_nuclease"/>
    <property type="match status" value="1"/>
</dbReference>
<name>A0ABV1B1S9_9FIRM</name>
<dbReference type="Gene3D" id="3.40.50.300">
    <property type="entry name" value="P-loop containing nucleotide triphosphate hydrolases"/>
    <property type="match status" value="1"/>
</dbReference>
<feature type="domain" description="Terminase large subunit-like endonuclease" evidence="2">
    <location>
        <begin position="264"/>
        <end position="504"/>
    </location>
</feature>
<reference evidence="3 4" key="1">
    <citation type="submission" date="2024-03" db="EMBL/GenBank/DDBJ databases">
        <title>Human intestinal bacterial collection.</title>
        <authorList>
            <person name="Pauvert C."/>
            <person name="Hitch T.C.A."/>
            <person name="Clavel T."/>
        </authorList>
    </citation>
    <scope>NUCLEOTIDE SEQUENCE [LARGE SCALE GENOMIC DNA]</scope>
    <source>
        <strain evidence="3 4">CLA-AA-H190</strain>
    </source>
</reference>
<dbReference type="PANTHER" id="PTHR41287">
    <property type="match status" value="1"/>
</dbReference>
<comment type="caution">
    <text evidence="3">The sequence shown here is derived from an EMBL/GenBank/DDBJ whole genome shotgun (WGS) entry which is preliminary data.</text>
</comment>
<feature type="domain" description="Terminase large subunit-like ATPase" evidence="1">
    <location>
        <begin position="73"/>
        <end position="249"/>
    </location>
</feature>
<dbReference type="PANTHER" id="PTHR41287:SF1">
    <property type="entry name" value="PROTEIN YMFN"/>
    <property type="match status" value="1"/>
</dbReference>
<evidence type="ECO:0000259" key="2">
    <source>
        <dbReference type="Pfam" id="PF20441"/>
    </source>
</evidence>
<sequence length="562" mass="65051">MSRVMMMSCYNISPHVEEWIDIVKNGEIRCCEEQHLLVDYVIKCFQMEDIYVDEEQAERYLSLQKYFPWDLFPWEKFVLVLHDCTYWKDTGMPRWPDLFCLLGRGAGKDGMIAYESMCLTSPYNPVKEYDVDICANNEDQATRPVKDLIAVFESPKFTKKLRRFFSWTKELIVGKKNRAEIKGRTHNPKGKDGLRSGIVIFNEVHQYLNYADIDVFTTGLGKKQHPRRSYYTTDGDVREGPLDDLLETSEGILRNGDPDNGMLPFICKLNCANDVYDEENWPMANPSLPYLPNLLAEIRKEFHEWKKSPFRLPAFMIKRMNIHDVQKEGGVTEWANIIATDRQIPDLSGMSCTVGIDYMKVTDLASVNFHFRDGDTRYDINHSWLCSHSKDIPRLKCPWKEWEANGLLTVVDDVEIHPDIIAEYIQGLGRRYDIRKLAIDTYRYALLKRALEGIGFTAKEKKIKLITQRDIIQVVPVIDSCFVNHNFVWDDNPVLRWGCNNTKLISYGRKEGADKGSFVYAKIESKSRKTDPWMSLVMSMCVESELDSAVKAPLYSLPVITI</sequence>
<evidence type="ECO:0000313" key="4">
    <source>
        <dbReference type="Proteomes" id="UP001469749"/>
    </source>
</evidence>
<dbReference type="Pfam" id="PF03354">
    <property type="entry name" value="TerL_ATPase"/>
    <property type="match status" value="1"/>
</dbReference>
<proteinExistence type="predicted"/>
<evidence type="ECO:0000313" key="3">
    <source>
        <dbReference type="EMBL" id="MEQ2363898.1"/>
    </source>
</evidence>
<dbReference type="InterPro" id="IPR046462">
    <property type="entry name" value="TerL_nuclease"/>
</dbReference>
<dbReference type="InterPro" id="IPR046461">
    <property type="entry name" value="TerL_ATPase"/>
</dbReference>
<dbReference type="EMBL" id="JBBMEK010000014">
    <property type="protein sequence ID" value="MEQ2363898.1"/>
    <property type="molecule type" value="Genomic_DNA"/>
</dbReference>
<keyword evidence="3" id="KW-0255">Endonuclease</keyword>
<evidence type="ECO:0000259" key="1">
    <source>
        <dbReference type="Pfam" id="PF03354"/>
    </source>
</evidence>
<keyword evidence="4" id="KW-1185">Reference proteome</keyword>
<gene>
    <name evidence="3" type="ORF">WMO25_02155</name>
</gene>
<dbReference type="InterPro" id="IPR027417">
    <property type="entry name" value="P-loop_NTPase"/>
</dbReference>
<accession>A0ABV1B1S9</accession>
<dbReference type="InterPro" id="IPR005021">
    <property type="entry name" value="Terminase_largesu-like"/>
</dbReference>
<protein>
    <submittedName>
        <fullName evidence="3">Terminase TerL endonuclease subunit</fullName>
    </submittedName>
</protein>